<evidence type="ECO:0000313" key="1">
    <source>
        <dbReference type="EMBL" id="QHT38252.1"/>
    </source>
</evidence>
<dbReference type="AlphaFoldDB" id="A0A6C0FAL6"/>
<reference evidence="1" key="1">
    <citation type="journal article" date="2020" name="Nature">
        <title>Giant virus diversity and host interactions through global metagenomics.</title>
        <authorList>
            <person name="Schulz F."/>
            <person name="Roux S."/>
            <person name="Paez-Espino D."/>
            <person name="Jungbluth S."/>
            <person name="Walsh D.A."/>
            <person name="Denef V.J."/>
            <person name="McMahon K.D."/>
            <person name="Konstantinidis K.T."/>
            <person name="Eloe-Fadrosh E.A."/>
            <person name="Kyrpides N.C."/>
            <person name="Woyke T."/>
        </authorList>
    </citation>
    <scope>NUCLEOTIDE SEQUENCE</scope>
    <source>
        <strain evidence="1">GVMAG-S-ERX556101-89</strain>
    </source>
</reference>
<name>A0A6C0FAL6_9ZZZZ</name>
<proteinExistence type="predicted"/>
<protein>
    <submittedName>
        <fullName evidence="1">Uncharacterized protein</fullName>
    </submittedName>
</protein>
<sequence length="108" mass="12712">MEDTTILTLPAPPDQMQPSKGHLIPMELVNKILLMRERHPVAKLIKERNTDVFYIEWRNKNTGFIGRGESMMIDNSKNHNGVEYWQSHIRDMNVKYPGLHHKLVFPYI</sequence>
<accession>A0A6C0FAL6</accession>
<organism evidence="1">
    <name type="scientific">viral metagenome</name>
    <dbReference type="NCBI Taxonomy" id="1070528"/>
    <lineage>
        <taxon>unclassified sequences</taxon>
        <taxon>metagenomes</taxon>
        <taxon>organismal metagenomes</taxon>
    </lineage>
</organism>
<dbReference type="EMBL" id="MN738829">
    <property type="protein sequence ID" value="QHT38252.1"/>
    <property type="molecule type" value="Genomic_DNA"/>
</dbReference>